<reference evidence="9 10" key="2">
    <citation type="submission" date="2013-04" db="EMBL/GenBank/DDBJ databases">
        <title>The Genome Sequence of Bilophila wadsworthia 3_1_6.</title>
        <authorList>
            <consortium name="The Broad Institute Genomics Platform"/>
            <person name="Earl A."/>
            <person name="Ward D."/>
            <person name="Feldgarden M."/>
            <person name="Gevers D."/>
            <person name="Sibley C."/>
            <person name="Strauss J."/>
            <person name="Allen-Vercoe E."/>
            <person name="Walker B."/>
            <person name="Young S."/>
            <person name="Zeng Q."/>
            <person name="Gargeya S."/>
            <person name="Fitzgerald M."/>
            <person name="Haas B."/>
            <person name="Abouelleil A."/>
            <person name="Allen A.W."/>
            <person name="Alvarado L."/>
            <person name="Arachchi H.M."/>
            <person name="Berlin A.M."/>
            <person name="Chapman S.B."/>
            <person name="Gainer-Dewar J."/>
            <person name="Goldberg J."/>
            <person name="Griggs A."/>
            <person name="Gujja S."/>
            <person name="Hansen M."/>
            <person name="Howarth C."/>
            <person name="Imamovic A."/>
            <person name="Ireland A."/>
            <person name="Larimer J."/>
            <person name="McCowan C."/>
            <person name="Murphy C."/>
            <person name="Pearson M."/>
            <person name="Poon T.W."/>
            <person name="Priest M."/>
            <person name="Roberts A."/>
            <person name="Saif S."/>
            <person name="Shea T."/>
            <person name="Sisk P."/>
            <person name="Sykes S."/>
            <person name="Wortman J."/>
            <person name="Nusbaum C."/>
            <person name="Birren B."/>
        </authorList>
    </citation>
    <scope>NUCLEOTIDE SEQUENCE [LARGE SCALE GENOMIC DNA]</scope>
    <source>
        <strain evidence="9 10">3_1_6</strain>
    </source>
</reference>
<dbReference type="PRINTS" id="PR00727">
    <property type="entry name" value="LEADERPTASE"/>
</dbReference>
<evidence type="ECO:0000313" key="9">
    <source>
        <dbReference type="EMBL" id="EFV43900.1"/>
    </source>
</evidence>
<dbReference type="GO" id="GO:0004252">
    <property type="term" value="F:serine-type endopeptidase activity"/>
    <property type="evidence" value="ECO:0007669"/>
    <property type="project" value="InterPro"/>
</dbReference>
<dbReference type="HOGENOM" id="CLU_028723_1_3_7"/>
<dbReference type="GO" id="GO:0009003">
    <property type="term" value="F:signal peptidase activity"/>
    <property type="evidence" value="ECO:0007669"/>
    <property type="project" value="UniProtKB-EC"/>
</dbReference>
<dbReference type="MEROPS" id="S26.025"/>
<sequence>MNEQLSLIQRFRKTVIGEYAEALIWAVALALVLTTFVVQAFKIPSGSMLETLQIGDHLLVNKFLYGLRNPFNDDYLIRGVEPKVGDIIVFRYPKDRSLDYIKRIVGVPGDTLEMRNKVLYRNGVEVQEPYTQHSQPLIMIPGRDNWGPITVPADKFFALGDNRDDSADSRFWGFLDRNDIRGKAWRIYWSADGLSNIRLNRIGRAVE</sequence>
<organism evidence="9 10">
    <name type="scientific">Bilophila wadsworthia (strain 3_1_6)</name>
    <dbReference type="NCBI Taxonomy" id="563192"/>
    <lineage>
        <taxon>Bacteria</taxon>
        <taxon>Pseudomonadati</taxon>
        <taxon>Thermodesulfobacteriota</taxon>
        <taxon>Desulfovibrionia</taxon>
        <taxon>Desulfovibrionales</taxon>
        <taxon>Desulfovibrionaceae</taxon>
        <taxon>Bilophila</taxon>
    </lineage>
</organism>
<dbReference type="GO" id="GO:0016020">
    <property type="term" value="C:membrane"/>
    <property type="evidence" value="ECO:0007669"/>
    <property type="project" value="UniProtKB-SubCell"/>
</dbReference>
<comment type="catalytic activity">
    <reaction evidence="1 7">
        <text>Cleavage of hydrophobic, N-terminal signal or leader sequences from secreted and periplasmic proteins.</text>
        <dbReference type="EC" id="3.4.21.89"/>
    </reaction>
</comment>
<evidence type="ECO:0000256" key="6">
    <source>
        <dbReference type="PIRSR" id="PIRSR600223-1"/>
    </source>
</evidence>
<feature type="active site" evidence="6">
    <location>
        <position position="47"/>
    </location>
</feature>
<dbReference type="GO" id="GO:0006465">
    <property type="term" value="P:signal peptide processing"/>
    <property type="evidence" value="ECO:0007669"/>
    <property type="project" value="InterPro"/>
</dbReference>
<dbReference type="AlphaFoldDB" id="E5Y7W7"/>
<dbReference type="CDD" id="cd06530">
    <property type="entry name" value="S26_SPase_I"/>
    <property type="match status" value="1"/>
</dbReference>
<comment type="similarity">
    <text evidence="2 7">Belongs to the peptidase S26 family.</text>
</comment>
<feature type="transmembrane region" description="Helical" evidence="7">
    <location>
        <begin position="22"/>
        <end position="41"/>
    </location>
</feature>
<dbReference type="Gene3D" id="2.10.109.10">
    <property type="entry name" value="Umud Fragment, subunit A"/>
    <property type="match status" value="1"/>
</dbReference>
<accession>E5Y7W7</accession>
<dbReference type="GeneID" id="78085418"/>
<evidence type="ECO:0000313" key="10">
    <source>
        <dbReference type="Proteomes" id="UP000006034"/>
    </source>
</evidence>
<dbReference type="SUPFAM" id="SSF51306">
    <property type="entry name" value="LexA/Signal peptidase"/>
    <property type="match status" value="1"/>
</dbReference>
<evidence type="ECO:0000256" key="3">
    <source>
        <dbReference type="ARBA" id="ARBA00013208"/>
    </source>
</evidence>
<dbReference type="Pfam" id="PF10502">
    <property type="entry name" value="Peptidase_S26"/>
    <property type="match status" value="1"/>
</dbReference>
<comment type="subcellular location">
    <subcellularLocation>
        <location evidence="7">Membrane</location>
        <topology evidence="7">Single-pass type II membrane protein</topology>
    </subcellularLocation>
</comment>
<keyword evidence="10" id="KW-1185">Reference proteome</keyword>
<keyword evidence="7" id="KW-0812">Transmembrane</keyword>
<reference evidence="9 10" key="1">
    <citation type="submission" date="2010-10" db="EMBL/GenBank/DDBJ databases">
        <authorList>
            <consortium name="The Broad Institute Genome Sequencing Platform"/>
            <person name="Ward D."/>
            <person name="Earl A."/>
            <person name="Feldgarden M."/>
            <person name="Young S.K."/>
            <person name="Gargeya S."/>
            <person name="Zeng Q."/>
            <person name="Alvarado L."/>
            <person name="Berlin A."/>
            <person name="Bochicchio J."/>
            <person name="Chapman S.B."/>
            <person name="Chen Z."/>
            <person name="Freedman E."/>
            <person name="Gellesch M."/>
            <person name="Goldberg J."/>
            <person name="Griggs A."/>
            <person name="Gujja S."/>
            <person name="Heilman E."/>
            <person name="Heiman D."/>
            <person name="Howarth C."/>
            <person name="Mehta T."/>
            <person name="Neiman D."/>
            <person name="Pearson M."/>
            <person name="Roberts A."/>
            <person name="Saif S."/>
            <person name="Shea T."/>
            <person name="Shenoy N."/>
            <person name="Sisk P."/>
            <person name="Stolte C."/>
            <person name="Sykes S."/>
            <person name="White J."/>
            <person name="Yandava C."/>
            <person name="Allen-Vercoe E."/>
            <person name="Sibley C."/>
            <person name="Ambrose C.E."/>
            <person name="Strauss J."/>
            <person name="Daigneault M."/>
            <person name="Haas B."/>
            <person name="Nusbaum C."/>
            <person name="Birren B."/>
        </authorList>
    </citation>
    <scope>NUCLEOTIDE SEQUENCE [LARGE SCALE GENOMIC DNA]</scope>
    <source>
        <strain evidence="9 10">3_1_6</strain>
    </source>
</reference>
<keyword evidence="7" id="KW-0645">Protease</keyword>
<dbReference type="PROSITE" id="PS00760">
    <property type="entry name" value="SPASE_I_2"/>
    <property type="match status" value="1"/>
</dbReference>
<feature type="active site" evidence="6">
    <location>
        <position position="102"/>
    </location>
</feature>
<dbReference type="EC" id="3.4.21.89" evidence="3 7"/>
<evidence type="ECO:0000256" key="4">
    <source>
        <dbReference type="ARBA" id="ARBA00019232"/>
    </source>
</evidence>
<dbReference type="Proteomes" id="UP000006034">
    <property type="component" value="Unassembled WGS sequence"/>
</dbReference>
<comment type="caution">
    <text evidence="9">The sequence shown here is derived from an EMBL/GenBank/DDBJ whole genome shotgun (WGS) entry which is preliminary data.</text>
</comment>
<keyword evidence="7" id="KW-1133">Transmembrane helix</keyword>
<gene>
    <name evidence="9" type="ORF">HMPREF0179_02277</name>
</gene>
<dbReference type="NCBIfam" id="TIGR02227">
    <property type="entry name" value="sigpep_I_bact"/>
    <property type="match status" value="1"/>
</dbReference>
<dbReference type="InterPro" id="IPR036286">
    <property type="entry name" value="LexA/Signal_pep-like_sf"/>
</dbReference>
<keyword evidence="5 7" id="KW-0378">Hydrolase</keyword>
<dbReference type="EMBL" id="ADCP02000001">
    <property type="protein sequence ID" value="EFV43900.1"/>
    <property type="molecule type" value="Genomic_DNA"/>
</dbReference>
<keyword evidence="7" id="KW-0472">Membrane</keyword>
<dbReference type="InterPro" id="IPR019757">
    <property type="entry name" value="Pept_S26A_signal_pept_1_Lys-AS"/>
</dbReference>
<evidence type="ECO:0000256" key="1">
    <source>
        <dbReference type="ARBA" id="ARBA00000677"/>
    </source>
</evidence>
<proteinExistence type="inferred from homology"/>
<dbReference type="RefSeq" id="WP_005028097.1">
    <property type="nucleotide sequence ID" value="NZ_KE150238.1"/>
</dbReference>
<dbReference type="eggNOG" id="COG0681">
    <property type="taxonomic scope" value="Bacteria"/>
</dbReference>
<evidence type="ECO:0000256" key="7">
    <source>
        <dbReference type="RuleBase" id="RU362042"/>
    </source>
</evidence>
<feature type="domain" description="Peptidase S26" evidence="8">
    <location>
        <begin position="18"/>
        <end position="189"/>
    </location>
</feature>
<dbReference type="InterPro" id="IPR019533">
    <property type="entry name" value="Peptidase_S26"/>
</dbReference>
<evidence type="ECO:0000256" key="2">
    <source>
        <dbReference type="ARBA" id="ARBA00009370"/>
    </source>
</evidence>
<evidence type="ECO:0000259" key="8">
    <source>
        <dbReference type="Pfam" id="PF10502"/>
    </source>
</evidence>
<dbReference type="STRING" id="563192.HMPREF0179_02277"/>
<dbReference type="PANTHER" id="PTHR43390">
    <property type="entry name" value="SIGNAL PEPTIDASE I"/>
    <property type="match status" value="1"/>
</dbReference>
<evidence type="ECO:0000256" key="5">
    <source>
        <dbReference type="ARBA" id="ARBA00022801"/>
    </source>
</evidence>
<dbReference type="PANTHER" id="PTHR43390:SF1">
    <property type="entry name" value="CHLOROPLAST PROCESSING PEPTIDASE"/>
    <property type="match status" value="1"/>
</dbReference>
<dbReference type="OrthoDB" id="9815782at2"/>
<dbReference type="InterPro" id="IPR000223">
    <property type="entry name" value="Pept_S26A_signal_pept_1"/>
</dbReference>
<protein>
    <recommendedName>
        <fullName evidence="4 7">Signal peptidase I</fullName>
        <ecNumber evidence="3 7">3.4.21.89</ecNumber>
    </recommendedName>
</protein>
<name>E5Y7W7_BILW3</name>